<reference evidence="8" key="1">
    <citation type="journal article" date="2021" name="Genome Biol. Evol.">
        <title>The assembled and annotated genome of the fairy-ring fungus Marasmius oreades.</title>
        <authorList>
            <person name="Hiltunen M."/>
            <person name="Ament-Velasquez S.L."/>
            <person name="Johannesson H."/>
        </authorList>
    </citation>
    <scope>NUCLEOTIDE SEQUENCE</scope>
    <source>
        <strain evidence="8">03SP1</strain>
    </source>
</reference>
<protein>
    <recommendedName>
        <fullName evidence="7">Clathrin/coatomer adaptor adaptin-like N-terminal domain-containing protein</fullName>
    </recommendedName>
</protein>
<dbReference type="GO" id="GO:0012505">
    <property type="term" value="C:endomembrane system"/>
    <property type="evidence" value="ECO:0007669"/>
    <property type="project" value="UniProtKB-SubCell"/>
</dbReference>
<evidence type="ECO:0000256" key="6">
    <source>
        <dbReference type="SAM" id="MobiDB-lite"/>
    </source>
</evidence>
<dbReference type="GO" id="GO:0030117">
    <property type="term" value="C:membrane coat"/>
    <property type="evidence" value="ECO:0007669"/>
    <property type="project" value="InterPro"/>
</dbReference>
<dbReference type="Gene3D" id="1.25.10.10">
    <property type="entry name" value="Leucine-rich Repeat Variant"/>
    <property type="match status" value="1"/>
</dbReference>
<proteinExistence type="inferred from homology"/>
<keyword evidence="4" id="KW-0653">Protein transport</keyword>
<evidence type="ECO:0000259" key="7">
    <source>
        <dbReference type="Pfam" id="PF01602"/>
    </source>
</evidence>
<dbReference type="Pfam" id="PF01602">
    <property type="entry name" value="Adaptin_N"/>
    <property type="match status" value="1"/>
</dbReference>
<comment type="similarity">
    <text evidence="2">Belongs to the adaptor complexes large subunit family.</text>
</comment>
<dbReference type="InterPro" id="IPR016024">
    <property type="entry name" value="ARM-type_fold"/>
</dbReference>
<dbReference type="OrthoDB" id="10254310at2759"/>
<dbReference type="InterPro" id="IPR011989">
    <property type="entry name" value="ARM-like"/>
</dbReference>
<evidence type="ECO:0000256" key="2">
    <source>
        <dbReference type="ARBA" id="ARBA00006613"/>
    </source>
</evidence>
<dbReference type="EMBL" id="CM032185">
    <property type="protein sequence ID" value="KAG7092275.1"/>
    <property type="molecule type" value="Genomic_DNA"/>
</dbReference>
<feature type="domain" description="Clathrin/coatomer adaptor adaptin-like N-terminal" evidence="7">
    <location>
        <begin position="50"/>
        <end position="586"/>
    </location>
</feature>
<dbReference type="RefSeq" id="XP_043008745.1">
    <property type="nucleotide sequence ID" value="XM_043153461.1"/>
</dbReference>
<dbReference type="PANTHER" id="PTHR11134">
    <property type="entry name" value="ADAPTOR COMPLEX SUBUNIT BETA FAMILY MEMBER"/>
    <property type="match status" value="1"/>
</dbReference>
<dbReference type="KEGG" id="more:E1B28_008637"/>
<keyword evidence="3" id="KW-0813">Transport</keyword>
<feature type="region of interest" description="Disordered" evidence="6">
    <location>
        <begin position="665"/>
        <end position="758"/>
    </location>
</feature>
<keyword evidence="5" id="KW-0472">Membrane</keyword>
<organism evidence="8 9">
    <name type="scientific">Marasmius oreades</name>
    <name type="common">fairy-ring Marasmius</name>
    <dbReference type="NCBI Taxonomy" id="181124"/>
    <lineage>
        <taxon>Eukaryota</taxon>
        <taxon>Fungi</taxon>
        <taxon>Dikarya</taxon>
        <taxon>Basidiomycota</taxon>
        <taxon>Agaricomycotina</taxon>
        <taxon>Agaricomycetes</taxon>
        <taxon>Agaricomycetidae</taxon>
        <taxon>Agaricales</taxon>
        <taxon>Marasmiineae</taxon>
        <taxon>Marasmiaceae</taxon>
        <taxon>Marasmius</taxon>
    </lineage>
</organism>
<evidence type="ECO:0000256" key="5">
    <source>
        <dbReference type="ARBA" id="ARBA00023136"/>
    </source>
</evidence>
<accession>A0A9P7RZH0</accession>
<dbReference type="AlphaFoldDB" id="A0A9P7RZH0"/>
<sequence length="758" mass="83928">MSGADYINTITENASRLRMRVQESLSEHTRDISVTRLNSAYFDLTEDKIKNLRKQLDSNSDREKLDAMKRLIALISKGRNVSEYFAQVVKNVASPSLEIRKLVYIYLLRYAEQDPDLALLSINTFQKDLSDSNPLIRAMALRVLSGIRVPMIGNVVLMAIKKCSADVSPYVRKVAALAACKAYDLDDSHLPSLIEIITNLLRDRSPLSIGSVSIAFQYVCPTRLDLLHQHYRRLCRILVDVDEWGQVDLLGLLLRYARTMLPRPIETPNGEDVNSDIKLLLNSAQPLFQSRNSAVVLAATRVFWCVGLPTEHRQFVQPLLRLLQTSQEVERVVLTYILVIARTANTLFTSYYSRFYLYSEDITVTKRMKIAMLLQLLQYDNHQAILRELIDYADDASDEVVSDSIKAIGRCAILIPECMQQCLTALIGMIKTEYDTVVSSAVLVLKTLVQRRLFTTSNSNPHGGSSNVALAIISELAHKIDDIRHPNARACIVWLVGEYSASNESSGGPSGVTSWAPDVLRKTAKSFSTEAPSVRLQIVILAAKLVVLCPDEPRLQLLGRYVFSLARYDLDYDVRDRGRMISSLVRGVLPSGTNSVDEEEDRGGVVLRIEQIKLVLFGGKAPVVDEDDACSQNQAMGTIGSLGIVTGKLLAPESILPDWLEQGVEPSLRDSPEDALPPPTPVPLSISSRPSPVVLTPAHGSSPTGSGPKSVGGAKGVWTDLDKFYDTDEEDSESEDDDESEGEEEEDSEDSKDIDGQS</sequence>
<dbReference type="GO" id="GO:0006886">
    <property type="term" value="P:intracellular protein transport"/>
    <property type="evidence" value="ECO:0007669"/>
    <property type="project" value="InterPro"/>
</dbReference>
<keyword evidence="9" id="KW-1185">Reference proteome</keyword>
<gene>
    <name evidence="8" type="ORF">E1B28_008637</name>
</gene>
<dbReference type="GO" id="GO:0016192">
    <property type="term" value="P:vesicle-mediated transport"/>
    <property type="evidence" value="ECO:0007669"/>
    <property type="project" value="InterPro"/>
</dbReference>
<dbReference type="InterPro" id="IPR002553">
    <property type="entry name" value="Clathrin/coatomer_adapt-like_N"/>
</dbReference>
<dbReference type="GeneID" id="66077713"/>
<name>A0A9P7RZH0_9AGAR</name>
<comment type="caution">
    <text evidence="8">The sequence shown here is derived from an EMBL/GenBank/DDBJ whole genome shotgun (WGS) entry which is preliminary data.</text>
</comment>
<feature type="compositionally biased region" description="Acidic residues" evidence="6">
    <location>
        <begin position="727"/>
        <end position="750"/>
    </location>
</feature>
<evidence type="ECO:0000256" key="4">
    <source>
        <dbReference type="ARBA" id="ARBA00022927"/>
    </source>
</evidence>
<evidence type="ECO:0000256" key="3">
    <source>
        <dbReference type="ARBA" id="ARBA00022448"/>
    </source>
</evidence>
<evidence type="ECO:0000313" key="8">
    <source>
        <dbReference type="EMBL" id="KAG7092275.1"/>
    </source>
</evidence>
<dbReference type="Proteomes" id="UP001049176">
    <property type="component" value="Chromosome 5"/>
</dbReference>
<comment type="subcellular location">
    <subcellularLocation>
        <location evidence="1">Endomembrane system</location>
    </subcellularLocation>
</comment>
<evidence type="ECO:0000256" key="1">
    <source>
        <dbReference type="ARBA" id="ARBA00004308"/>
    </source>
</evidence>
<evidence type="ECO:0000313" key="9">
    <source>
        <dbReference type="Proteomes" id="UP001049176"/>
    </source>
</evidence>
<dbReference type="InterPro" id="IPR026739">
    <property type="entry name" value="AP_beta"/>
</dbReference>
<dbReference type="SUPFAM" id="SSF48371">
    <property type="entry name" value="ARM repeat"/>
    <property type="match status" value="1"/>
</dbReference>